<evidence type="ECO:0000256" key="12">
    <source>
        <dbReference type="ARBA" id="ARBA00048366"/>
    </source>
</evidence>
<dbReference type="EMBL" id="NAFK01000152">
    <property type="protein sequence ID" value="OSJ30668.1"/>
    <property type="molecule type" value="Genomic_DNA"/>
</dbReference>
<keyword evidence="9 13" id="KW-0547">Nucleotide-binding</keyword>
<dbReference type="Gene3D" id="3.90.870.10">
    <property type="entry name" value="DHBP synthase"/>
    <property type="match status" value="1"/>
</dbReference>
<evidence type="ECO:0000256" key="4">
    <source>
        <dbReference type="ARBA" id="ARBA00015492"/>
    </source>
</evidence>
<comment type="similarity">
    <text evidence="2 13">Belongs to the SUA5 family.</text>
</comment>
<dbReference type="InterPro" id="IPR010923">
    <property type="entry name" value="T(6)A37_SUA5"/>
</dbReference>
<comment type="catalytic activity">
    <reaction evidence="12 13">
        <text>L-threonine + hydrogencarbonate + ATP = L-threonylcarbamoyladenylate + diphosphate + H2O</text>
        <dbReference type="Rhea" id="RHEA:36407"/>
        <dbReference type="ChEBI" id="CHEBI:15377"/>
        <dbReference type="ChEBI" id="CHEBI:17544"/>
        <dbReference type="ChEBI" id="CHEBI:30616"/>
        <dbReference type="ChEBI" id="CHEBI:33019"/>
        <dbReference type="ChEBI" id="CHEBI:57926"/>
        <dbReference type="ChEBI" id="CHEBI:73682"/>
        <dbReference type="EC" id="2.7.7.87"/>
    </reaction>
</comment>
<dbReference type="EC" id="2.7.7.87" evidence="3 13"/>
<dbReference type="InterPro" id="IPR017945">
    <property type="entry name" value="DHBP_synth_RibB-like_a/b_dom"/>
</dbReference>
<dbReference type="PIRSF" id="PIRSF004930">
    <property type="entry name" value="Tln_factor_SUA5"/>
    <property type="match status" value="1"/>
</dbReference>
<dbReference type="Pfam" id="PF03481">
    <property type="entry name" value="Sua5_C"/>
    <property type="match status" value="1"/>
</dbReference>
<dbReference type="InterPro" id="IPR006070">
    <property type="entry name" value="Sua5-like_dom"/>
</dbReference>
<evidence type="ECO:0000256" key="7">
    <source>
        <dbReference type="ARBA" id="ARBA00022694"/>
    </source>
</evidence>
<dbReference type="InterPro" id="IPR005145">
    <property type="entry name" value="Sua5_C"/>
</dbReference>
<reference evidence="15 16" key="1">
    <citation type="submission" date="2017-03" db="EMBL/GenBank/DDBJ databases">
        <title>Whole genome sequences of fourteen strains of Bradyrhizobium canariense and one strain of Bradyrhizobium japonicum isolated from Lupinus (Papilionoideae: Genisteae) species in Algeria.</title>
        <authorList>
            <person name="Crovadore J."/>
            <person name="Chekireb D."/>
            <person name="Brachmann A."/>
            <person name="Chablais R."/>
            <person name="Cochard B."/>
            <person name="Lefort F."/>
        </authorList>
    </citation>
    <scope>NUCLEOTIDE SEQUENCE [LARGE SCALE GENOMIC DNA]</scope>
    <source>
        <strain evidence="15 16">UBMAN05</strain>
    </source>
</reference>
<evidence type="ECO:0000256" key="10">
    <source>
        <dbReference type="ARBA" id="ARBA00022840"/>
    </source>
</evidence>
<proteinExistence type="inferred from homology"/>
<dbReference type="PANTHER" id="PTHR17490">
    <property type="entry name" value="SUA5"/>
    <property type="match status" value="1"/>
</dbReference>
<evidence type="ECO:0000256" key="2">
    <source>
        <dbReference type="ARBA" id="ARBA00007663"/>
    </source>
</evidence>
<dbReference type="PANTHER" id="PTHR17490:SF16">
    <property type="entry name" value="THREONYLCARBAMOYL-AMP SYNTHASE"/>
    <property type="match status" value="1"/>
</dbReference>
<evidence type="ECO:0000256" key="3">
    <source>
        <dbReference type="ARBA" id="ARBA00012584"/>
    </source>
</evidence>
<organism evidence="15 16">
    <name type="scientific">Bradyrhizobium canariense</name>
    <dbReference type="NCBI Taxonomy" id="255045"/>
    <lineage>
        <taxon>Bacteria</taxon>
        <taxon>Pseudomonadati</taxon>
        <taxon>Pseudomonadota</taxon>
        <taxon>Alphaproteobacteria</taxon>
        <taxon>Hyphomicrobiales</taxon>
        <taxon>Nitrobacteraceae</taxon>
        <taxon>Bradyrhizobium</taxon>
    </lineage>
</organism>
<comment type="subcellular location">
    <subcellularLocation>
        <location evidence="1 13">Cytoplasm</location>
    </subcellularLocation>
</comment>
<keyword evidence="7 13" id="KW-0819">tRNA processing</keyword>
<keyword evidence="10 13" id="KW-0067">ATP-binding</keyword>
<dbReference type="SUPFAM" id="SSF55821">
    <property type="entry name" value="YrdC/RibB"/>
    <property type="match status" value="1"/>
</dbReference>
<dbReference type="Gene3D" id="3.40.50.11030">
    <property type="entry name" value="Threonylcarbamoyl-AMP synthase, C-terminal domain"/>
    <property type="match status" value="1"/>
</dbReference>
<evidence type="ECO:0000256" key="6">
    <source>
        <dbReference type="ARBA" id="ARBA00022679"/>
    </source>
</evidence>
<keyword evidence="5 13" id="KW-0963">Cytoplasm</keyword>
<gene>
    <name evidence="15" type="ORF">BST63_11325</name>
</gene>
<evidence type="ECO:0000256" key="9">
    <source>
        <dbReference type="ARBA" id="ARBA00022741"/>
    </source>
</evidence>
<evidence type="ECO:0000256" key="8">
    <source>
        <dbReference type="ARBA" id="ARBA00022695"/>
    </source>
</evidence>
<comment type="function">
    <text evidence="13">Required for the formation of a threonylcarbamoyl group on adenosine at position 37 (t(6)A37) in tRNAs that read codons beginning with adenine.</text>
</comment>
<evidence type="ECO:0000256" key="11">
    <source>
        <dbReference type="ARBA" id="ARBA00029774"/>
    </source>
</evidence>
<evidence type="ECO:0000256" key="1">
    <source>
        <dbReference type="ARBA" id="ARBA00004496"/>
    </source>
</evidence>
<evidence type="ECO:0000313" key="15">
    <source>
        <dbReference type="EMBL" id="OSJ30668.1"/>
    </source>
</evidence>
<dbReference type="Pfam" id="PF01300">
    <property type="entry name" value="Sua5_yciO_yrdC"/>
    <property type="match status" value="1"/>
</dbReference>
<accession>A0ABX3X6D9</accession>
<evidence type="ECO:0000256" key="13">
    <source>
        <dbReference type="PIRNR" id="PIRNR004930"/>
    </source>
</evidence>
<evidence type="ECO:0000259" key="14">
    <source>
        <dbReference type="PROSITE" id="PS51163"/>
    </source>
</evidence>
<evidence type="ECO:0000313" key="16">
    <source>
        <dbReference type="Proteomes" id="UP000193884"/>
    </source>
</evidence>
<feature type="domain" description="YrdC-like" evidence="14">
    <location>
        <begin position="46"/>
        <end position="232"/>
    </location>
</feature>
<keyword evidence="8 13" id="KW-0548">Nucleotidyltransferase</keyword>
<protein>
    <recommendedName>
        <fullName evidence="4 13">Threonylcarbamoyl-AMP synthase</fullName>
        <shortName evidence="13">TC-AMP synthase</shortName>
        <ecNumber evidence="3 13">2.7.7.87</ecNumber>
    </recommendedName>
    <alternativeName>
        <fullName evidence="11 13">L-threonylcarbamoyladenylate synthase</fullName>
    </alternativeName>
</protein>
<dbReference type="InterPro" id="IPR050156">
    <property type="entry name" value="TC-AMP_synthase_SUA5"/>
</dbReference>
<keyword evidence="16" id="KW-1185">Reference proteome</keyword>
<evidence type="ECO:0000256" key="5">
    <source>
        <dbReference type="ARBA" id="ARBA00022490"/>
    </source>
</evidence>
<name>A0ABX3X6D9_9BRAD</name>
<dbReference type="Proteomes" id="UP000193884">
    <property type="component" value="Unassembled WGS sequence"/>
</dbReference>
<dbReference type="NCBIfam" id="TIGR00057">
    <property type="entry name" value="L-threonylcarbamoyladenylate synthase"/>
    <property type="match status" value="1"/>
</dbReference>
<comment type="caution">
    <text evidence="15">The sequence shown here is derived from an EMBL/GenBank/DDBJ whole genome shotgun (WGS) entry which is preliminary data.</text>
</comment>
<keyword evidence="6 13" id="KW-0808">Transferase</keyword>
<dbReference type="PROSITE" id="PS51163">
    <property type="entry name" value="YRDC"/>
    <property type="match status" value="1"/>
</dbReference>
<sequence>MLYRAEPHSDKRPAYSVGFGAPQAAELRNLIPVKTGLETLILPAGEAGAEAAARTLAAGGLVAFPTETVYGLGADAGNASAIAHLYAAKGRPAFNPLIAHVADLAAARRIGRFDACASRLAEAFWPGPLTLVVPKTENCPVAELATAGLDTVAIRIPAHPVAQAILRAFGGAVVAPSANISGHVSPTLAAHVESDLAGRIDLIVDGGPVTVGVESTIVGCFAAPMLLRPGGLSRERIEAVLGAALARLPAETDSEDSQPLAPGMLASHYAPHAHVRLNALDVAPGEALLAFGPARLPGLEAAVAVMNLSPTGDLDEAAANLFGYLRALDAGGPRAIAVMAIPEEDLGEAINDRLRRAAVAR</sequence>
<dbReference type="InterPro" id="IPR038385">
    <property type="entry name" value="Sua5/YwlC_C"/>
</dbReference>